<reference evidence="6" key="1">
    <citation type="submission" date="2016-10" db="EMBL/GenBank/DDBJ databases">
        <authorList>
            <person name="Varghese N."/>
            <person name="Submissions S."/>
        </authorList>
    </citation>
    <scope>NUCLEOTIDE SEQUENCE [LARGE SCALE GENOMIC DNA]</scope>
    <source>
        <strain evidence="6">DSM 18130</strain>
    </source>
</reference>
<dbReference type="STRING" id="332999.SAMN04488511_12180"/>
<dbReference type="PROSITE" id="PS50075">
    <property type="entry name" value="CARRIER"/>
    <property type="match status" value="1"/>
</dbReference>
<dbReference type="InterPro" id="IPR009081">
    <property type="entry name" value="PP-bd_ACP"/>
</dbReference>
<evidence type="ECO:0000259" key="4">
    <source>
        <dbReference type="PROSITE" id="PS50075"/>
    </source>
</evidence>
<dbReference type="FunFam" id="1.10.1200.10:FF:000005">
    <property type="entry name" value="Nonribosomal peptide synthetase 1"/>
    <property type="match status" value="1"/>
</dbReference>
<dbReference type="AlphaFoldDB" id="A0A1I0U5X6"/>
<dbReference type="Pfam" id="PF13193">
    <property type="entry name" value="AMP-binding_C"/>
    <property type="match status" value="1"/>
</dbReference>
<evidence type="ECO:0000256" key="1">
    <source>
        <dbReference type="ARBA" id="ARBA00001957"/>
    </source>
</evidence>
<evidence type="ECO:0000256" key="2">
    <source>
        <dbReference type="ARBA" id="ARBA00022450"/>
    </source>
</evidence>
<dbReference type="PANTHER" id="PTHR45527">
    <property type="entry name" value="NONRIBOSOMAL PEPTIDE SYNTHETASE"/>
    <property type="match status" value="1"/>
</dbReference>
<dbReference type="Gene3D" id="1.10.1200.10">
    <property type="entry name" value="ACP-like"/>
    <property type="match status" value="1"/>
</dbReference>
<dbReference type="InterPro" id="IPR025110">
    <property type="entry name" value="AMP-bd_C"/>
</dbReference>
<dbReference type="GO" id="GO:0043041">
    <property type="term" value="P:amino acid activation for nonribosomal peptide biosynthetic process"/>
    <property type="evidence" value="ECO:0007669"/>
    <property type="project" value="TreeGrafter"/>
</dbReference>
<dbReference type="RefSeq" id="WP_139222325.1">
    <property type="nucleotide sequence ID" value="NZ_FOJM01000021.1"/>
</dbReference>
<dbReference type="PROSITE" id="PS00012">
    <property type="entry name" value="PHOSPHOPANTETHEINE"/>
    <property type="match status" value="1"/>
</dbReference>
<dbReference type="OrthoDB" id="1374991at2"/>
<sequence length="513" mass="57771">TREKFVANPFEENSLMYRTGDLVRWGPGGNLEFLGRVDDQVKIRGYRIEPGEIEVVMGGLEGVGQVLVVARGDGGEKALVAYYTTQSGAAVPDLKERAQELLPDYMLPSYYVHLSSFPLTVNGKIDRRGLPEVDLSAEDHYVAARGAMEELLVSIWSDVLKLPPDRISVTRSFFDLGGHSLKAMKVIAQINKKIEKEIGLVDLFRSTTISALAEVITHKEHPEVIGDENLVLLKKHENAVENLFFIHEVSGDVNSYIELAELMDQYNCWGLRSDLLNLLYPQNPEIKEIASKYIHKLKVVQKNGPYKIAGWSLGGVIAMEMVRQLETRGEKCTTLIMIDSPLPLFQKGNFEVNTNKIVNTTFDINEEKKLIGGIEEKLINSLTHLQTVSECWELAAKYFEKEGDPEYIVSKLPKEMLMLIPVKDVFGSVSDIIKSVNTTRSLSQALQTFNYQVDKKLATQLLYIKAETSDIDFDQFQDAFDKKITTVKLPGTHFDLLKIPNVITVVKQLKKYL</sequence>
<dbReference type="GO" id="GO:0005737">
    <property type="term" value="C:cytoplasm"/>
    <property type="evidence" value="ECO:0007669"/>
    <property type="project" value="TreeGrafter"/>
</dbReference>
<comment type="cofactor">
    <cofactor evidence="1">
        <name>pantetheine 4'-phosphate</name>
        <dbReference type="ChEBI" id="CHEBI:47942"/>
    </cofactor>
</comment>
<dbReference type="PANTHER" id="PTHR45527:SF1">
    <property type="entry name" value="FATTY ACID SYNTHASE"/>
    <property type="match status" value="1"/>
</dbReference>
<dbReference type="SUPFAM" id="SSF56801">
    <property type="entry name" value="Acetyl-CoA synthetase-like"/>
    <property type="match status" value="1"/>
</dbReference>
<evidence type="ECO:0000313" key="5">
    <source>
        <dbReference type="EMBL" id="SFA59313.1"/>
    </source>
</evidence>
<gene>
    <name evidence="5" type="ORF">SAMN04488511_12180</name>
</gene>
<dbReference type="EMBL" id="FOJM01000021">
    <property type="protein sequence ID" value="SFA59313.1"/>
    <property type="molecule type" value="Genomic_DNA"/>
</dbReference>
<evidence type="ECO:0000256" key="3">
    <source>
        <dbReference type="ARBA" id="ARBA00022553"/>
    </source>
</evidence>
<keyword evidence="6" id="KW-1185">Reference proteome</keyword>
<dbReference type="Gene3D" id="3.40.50.1820">
    <property type="entry name" value="alpha/beta hydrolase"/>
    <property type="match status" value="1"/>
</dbReference>
<dbReference type="GO" id="GO:0031177">
    <property type="term" value="F:phosphopantetheine binding"/>
    <property type="evidence" value="ECO:0007669"/>
    <property type="project" value="InterPro"/>
</dbReference>
<proteinExistence type="predicted"/>
<dbReference type="Pfam" id="PF00550">
    <property type="entry name" value="PP-binding"/>
    <property type="match status" value="1"/>
</dbReference>
<dbReference type="InterPro" id="IPR045851">
    <property type="entry name" value="AMP-bd_C_sf"/>
</dbReference>
<protein>
    <submittedName>
        <fullName evidence="5">AMP-binding enzyme</fullName>
    </submittedName>
</protein>
<dbReference type="InterPro" id="IPR036736">
    <property type="entry name" value="ACP-like_sf"/>
</dbReference>
<dbReference type="InterPro" id="IPR020806">
    <property type="entry name" value="PKS_PP-bd"/>
</dbReference>
<organism evidence="5 6">
    <name type="scientific">Pedobacter suwonensis</name>
    <dbReference type="NCBI Taxonomy" id="332999"/>
    <lineage>
        <taxon>Bacteria</taxon>
        <taxon>Pseudomonadati</taxon>
        <taxon>Bacteroidota</taxon>
        <taxon>Sphingobacteriia</taxon>
        <taxon>Sphingobacteriales</taxon>
        <taxon>Sphingobacteriaceae</taxon>
        <taxon>Pedobacter</taxon>
    </lineage>
</organism>
<accession>A0A1I0U5X6</accession>
<dbReference type="Pfam" id="PF00975">
    <property type="entry name" value="Thioesterase"/>
    <property type="match status" value="1"/>
</dbReference>
<dbReference type="GO" id="GO:0044550">
    <property type="term" value="P:secondary metabolite biosynthetic process"/>
    <property type="evidence" value="ECO:0007669"/>
    <property type="project" value="TreeGrafter"/>
</dbReference>
<dbReference type="SUPFAM" id="SSF47336">
    <property type="entry name" value="ACP-like"/>
    <property type="match status" value="1"/>
</dbReference>
<dbReference type="Gene3D" id="3.30.300.30">
    <property type="match status" value="1"/>
</dbReference>
<dbReference type="Proteomes" id="UP000198836">
    <property type="component" value="Unassembled WGS sequence"/>
</dbReference>
<feature type="domain" description="Carrier" evidence="4">
    <location>
        <begin position="143"/>
        <end position="220"/>
    </location>
</feature>
<name>A0A1I0U5X6_9SPHI</name>
<dbReference type="SUPFAM" id="SSF53474">
    <property type="entry name" value="alpha/beta-Hydrolases"/>
    <property type="match status" value="1"/>
</dbReference>
<dbReference type="InterPro" id="IPR029058">
    <property type="entry name" value="AB_hydrolase_fold"/>
</dbReference>
<evidence type="ECO:0000313" key="6">
    <source>
        <dbReference type="Proteomes" id="UP000198836"/>
    </source>
</evidence>
<dbReference type="SMART" id="SM00823">
    <property type="entry name" value="PKS_PP"/>
    <property type="match status" value="1"/>
</dbReference>
<keyword evidence="3" id="KW-0597">Phosphoprotein</keyword>
<feature type="non-terminal residue" evidence="5">
    <location>
        <position position="1"/>
    </location>
</feature>
<dbReference type="InterPro" id="IPR006162">
    <property type="entry name" value="Ppantetheine_attach_site"/>
</dbReference>
<dbReference type="InterPro" id="IPR001031">
    <property type="entry name" value="Thioesterase"/>
</dbReference>
<keyword evidence="2" id="KW-0596">Phosphopantetheine</keyword>
<dbReference type="Gene3D" id="2.30.38.10">
    <property type="entry name" value="Luciferase, Domain 3"/>
    <property type="match status" value="1"/>
</dbReference>